<organism evidence="2 3">
    <name type="scientific">Methanothrix harundinacea (strain 6Ac)</name>
    <name type="common">Methanosaeta harundinacea</name>
    <dbReference type="NCBI Taxonomy" id="1110509"/>
    <lineage>
        <taxon>Archaea</taxon>
        <taxon>Methanobacteriati</taxon>
        <taxon>Methanobacteriota</taxon>
        <taxon>Stenosarchaea group</taxon>
        <taxon>Methanomicrobia</taxon>
        <taxon>Methanotrichales</taxon>
        <taxon>Methanotrichaceae</taxon>
        <taxon>Methanothrix</taxon>
    </lineage>
</organism>
<dbReference type="PANTHER" id="PTHR47763:SF1">
    <property type="entry name" value="DUF659 DOMAIN-CONTAINING PROTEIN"/>
    <property type="match status" value="1"/>
</dbReference>
<protein>
    <recommendedName>
        <fullName evidence="1">VWFA domain-containing protein</fullName>
    </recommendedName>
</protein>
<dbReference type="EMBL" id="CP003117">
    <property type="protein sequence ID" value="AET64456.1"/>
    <property type="molecule type" value="Genomic_DNA"/>
</dbReference>
<reference evidence="2 3" key="1">
    <citation type="journal article" date="2012" name="PLoS ONE">
        <title>The genome characteristics and predicted function of methyl-group oxidation pathway in the obligate aceticlastic methanogens, Methanosaeta spp.</title>
        <authorList>
            <person name="Zhu J."/>
            <person name="Zheng H."/>
            <person name="Ai G."/>
            <person name="Zhang G."/>
            <person name="Liu D."/>
            <person name="Liu X."/>
            <person name="Dong X."/>
        </authorList>
    </citation>
    <scope>NUCLEOTIDE SEQUENCE [LARGE SCALE GENOMIC DNA]</scope>
    <source>
        <strain evidence="2 3">6Ac</strain>
    </source>
</reference>
<dbReference type="InterPro" id="IPR052969">
    <property type="entry name" value="Thr-specific_kinase-like"/>
</dbReference>
<keyword evidence="3" id="KW-1185">Reference proteome</keyword>
<feature type="domain" description="VWFA" evidence="1">
    <location>
        <begin position="89"/>
        <end position="282"/>
    </location>
</feature>
<dbReference type="GO" id="GO:0005737">
    <property type="term" value="C:cytoplasm"/>
    <property type="evidence" value="ECO:0007669"/>
    <property type="project" value="TreeGrafter"/>
</dbReference>
<gene>
    <name evidence="2" type="ordered locus">Mhar_1088</name>
</gene>
<dbReference type="CDD" id="cd00198">
    <property type="entry name" value="vWFA"/>
    <property type="match status" value="1"/>
</dbReference>
<dbReference type="KEGG" id="mhi:Mhar_1088"/>
<accession>G7WMG1</accession>
<dbReference type="InterPro" id="IPR036465">
    <property type="entry name" value="vWFA_dom_sf"/>
</dbReference>
<name>G7WMG1_METH6</name>
<dbReference type="Gene3D" id="3.40.50.410">
    <property type="entry name" value="von Willebrand factor, type A domain"/>
    <property type="match status" value="1"/>
</dbReference>
<dbReference type="PANTHER" id="PTHR47763">
    <property type="entry name" value="ALPHA-PROTEIN KINASE VWKA"/>
    <property type="match status" value="1"/>
</dbReference>
<dbReference type="STRING" id="1110509.Mhar_1088"/>
<dbReference type="PROSITE" id="PS50234">
    <property type="entry name" value="VWFA"/>
    <property type="match status" value="1"/>
</dbReference>
<dbReference type="SUPFAM" id="SSF53300">
    <property type="entry name" value="vWA-like"/>
    <property type="match status" value="1"/>
</dbReference>
<dbReference type="SMART" id="SM00327">
    <property type="entry name" value="VWA"/>
    <property type="match status" value="1"/>
</dbReference>
<dbReference type="Proteomes" id="UP000005877">
    <property type="component" value="Chromosome"/>
</dbReference>
<proteinExistence type="predicted"/>
<dbReference type="Pfam" id="PF00092">
    <property type="entry name" value="VWA"/>
    <property type="match status" value="1"/>
</dbReference>
<evidence type="ECO:0000313" key="3">
    <source>
        <dbReference type="Proteomes" id="UP000005877"/>
    </source>
</evidence>
<evidence type="ECO:0000313" key="2">
    <source>
        <dbReference type="EMBL" id="AET64456.1"/>
    </source>
</evidence>
<dbReference type="InterPro" id="IPR002035">
    <property type="entry name" value="VWF_A"/>
</dbReference>
<dbReference type="GO" id="GO:0004674">
    <property type="term" value="F:protein serine/threonine kinase activity"/>
    <property type="evidence" value="ECO:0007669"/>
    <property type="project" value="TreeGrafter"/>
</dbReference>
<dbReference type="HOGENOM" id="CLU_539282_0_0_2"/>
<sequence length="505" mass="54568">MSNIILRLSAAYQYTGAKGMIKKLTIFIAATMIFILSASLAASQPTPEVSPEEAGFLLVTTPESLTAAPTGECQELAGYLDCVSGKKADIVFVFDTTGSMGGEIDEMKSIAKEFADRLTSSGIDYRLGLTEYRDYDLDCGGDSACGGSEDFPYKVYNEGVLTGNSATFKAWIDGLGLGWGGDEPEAVLAAMIHTVDDQQWRGGDAAKVIVLITDAPAHPDGDCCNQEGETLGGAISYLAANGVKVYAIGPEEESIQKMAFETGGKFYLIRSGLTLEPILEDIAGIISCTFGIDGIVLCDEGALEVAVELKGRDGTTIPYRPGYTDAWIYVTCSEELSERYDLVYDPDLDAYHAVIDPVCSGYGGEIEVTVYGRVCGWSAVEIFEATCGGDQCPKPCLNVTSSLSQEIYSYGDSIFYNVSVRNDMDEKRRIAISYGYVDPTPKTHVIGTFVPEIYPGDSYGFSGDFKVLETFYSGLYVFFVTATDVEDPACSESDAVRFWVREDET</sequence>
<dbReference type="PATRIC" id="fig|1110509.7.peg.1210"/>
<dbReference type="AlphaFoldDB" id="G7WMG1"/>
<evidence type="ECO:0000259" key="1">
    <source>
        <dbReference type="PROSITE" id="PS50234"/>
    </source>
</evidence>